<feature type="compositionally biased region" description="Polar residues" evidence="1">
    <location>
        <begin position="892"/>
        <end position="902"/>
    </location>
</feature>
<feature type="compositionally biased region" description="Low complexity" evidence="1">
    <location>
        <begin position="286"/>
        <end position="296"/>
    </location>
</feature>
<evidence type="ECO:0000259" key="3">
    <source>
        <dbReference type="PROSITE" id="PS50010"/>
    </source>
</evidence>
<dbReference type="SUPFAM" id="SSF50729">
    <property type="entry name" value="PH domain-like"/>
    <property type="match status" value="1"/>
</dbReference>
<name>A0A7M7N615_STRPU</name>
<dbReference type="SMART" id="SM00233">
    <property type="entry name" value="PH"/>
    <property type="match status" value="1"/>
</dbReference>
<feature type="compositionally biased region" description="Polar residues" evidence="1">
    <location>
        <begin position="824"/>
        <end position="833"/>
    </location>
</feature>
<dbReference type="EnsemblMetazoa" id="XM_030975930">
    <property type="protein sequence ID" value="XP_030831790"/>
    <property type="gene ID" value="LOC576494"/>
</dbReference>
<dbReference type="RefSeq" id="XP_030831790.1">
    <property type="nucleotide sequence ID" value="XM_030975930.1"/>
</dbReference>
<feature type="compositionally biased region" description="Acidic residues" evidence="1">
    <location>
        <begin position="977"/>
        <end position="987"/>
    </location>
</feature>
<dbReference type="PROSITE" id="PS50191">
    <property type="entry name" value="CRAL_TRIO"/>
    <property type="match status" value="1"/>
</dbReference>
<evidence type="ECO:0000259" key="4">
    <source>
        <dbReference type="PROSITE" id="PS50191"/>
    </source>
</evidence>
<feature type="compositionally biased region" description="Basic residues" evidence="1">
    <location>
        <begin position="256"/>
        <end position="265"/>
    </location>
</feature>
<dbReference type="Gene3D" id="1.20.58.60">
    <property type="match status" value="1"/>
</dbReference>
<dbReference type="InterPro" id="IPR055251">
    <property type="entry name" value="SOS1_NGEF_PH"/>
</dbReference>
<accession>A0A7M7N615</accession>
<feature type="compositionally biased region" description="Basic and acidic residues" evidence="1">
    <location>
        <begin position="1008"/>
        <end position="1020"/>
    </location>
</feature>
<dbReference type="InterPro" id="IPR011993">
    <property type="entry name" value="PH-like_dom_sf"/>
</dbReference>
<dbReference type="OMA" id="RRCKETH"/>
<evidence type="ECO:0000259" key="2">
    <source>
        <dbReference type="PROSITE" id="PS50003"/>
    </source>
</evidence>
<feature type="domain" description="PH" evidence="2">
    <location>
        <begin position="1254"/>
        <end position="1362"/>
    </location>
</feature>
<dbReference type="InParanoid" id="A0A7M7N615"/>
<dbReference type="CDD" id="cd13242">
    <property type="entry name" value="PH_puratrophin-1"/>
    <property type="match status" value="1"/>
</dbReference>
<feature type="region of interest" description="Disordered" evidence="1">
    <location>
        <begin position="966"/>
        <end position="1033"/>
    </location>
</feature>
<dbReference type="PROSITE" id="PS50010">
    <property type="entry name" value="DH_2"/>
    <property type="match status" value="1"/>
</dbReference>
<evidence type="ECO:0000256" key="1">
    <source>
        <dbReference type="SAM" id="MobiDB-lite"/>
    </source>
</evidence>
<dbReference type="GeneID" id="576494"/>
<protein>
    <submittedName>
        <fullName evidence="5">Uncharacterized protein</fullName>
    </submittedName>
</protein>
<dbReference type="SMART" id="SM00325">
    <property type="entry name" value="RhoGEF"/>
    <property type="match status" value="1"/>
</dbReference>
<dbReference type="InterPro" id="IPR035899">
    <property type="entry name" value="DBL_dom_sf"/>
</dbReference>
<dbReference type="InterPro" id="IPR001849">
    <property type="entry name" value="PH_domain"/>
</dbReference>
<feature type="region of interest" description="Disordered" evidence="1">
    <location>
        <begin position="824"/>
        <end position="902"/>
    </location>
</feature>
<feature type="compositionally biased region" description="Basic and acidic residues" evidence="1">
    <location>
        <begin position="840"/>
        <end position="862"/>
    </location>
</feature>
<dbReference type="SUPFAM" id="SSF48065">
    <property type="entry name" value="DBL homology domain (DH-domain)"/>
    <property type="match status" value="1"/>
</dbReference>
<keyword evidence="6" id="KW-1185">Reference proteome</keyword>
<dbReference type="InterPro" id="IPR052231">
    <property type="entry name" value="Rho_GEF_signaling-related"/>
</dbReference>
<dbReference type="InterPro" id="IPR000219">
    <property type="entry name" value="DH_dom"/>
</dbReference>
<dbReference type="GO" id="GO:0005085">
    <property type="term" value="F:guanyl-nucleotide exchange factor activity"/>
    <property type="evidence" value="ECO:0007669"/>
    <property type="project" value="InterPro"/>
</dbReference>
<feature type="compositionally biased region" description="Polar residues" evidence="1">
    <location>
        <begin position="991"/>
        <end position="1006"/>
    </location>
</feature>
<dbReference type="PROSITE" id="PS50003">
    <property type="entry name" value="PH_DOMAIN"/>
    <property type="match status" value="1"/>
</dbReference>
<dbReference type="Pfam" id="PF22697">
    <property type="entry name" value="SOS1_NGEF_PH"/>
    <property type="match status" value="1"/>
</dbReference>
<feature type="compositionally biased region" description="Low complexity" evidence="1">
    <location>
        <begin position="1495"/>
        <end position="1508"/>
    </location>
</feature>
<evidence type="ECO:0000313" key="5">
    <source>
        <dbReference type="EnsemblMetazoa" id="XP_030831790"/>
    </source>
</evidence>
<dbReference type="PANTHER" id="PTHR45845:SF3">
    <property type="entry name" value="PURATROPHIN-1-LIKE, ISOFORM A"/>
    <property type="match status" value="1"/>
</dbReference>
<dbReference type="InterPro" id="IPR036865">
    <property type="entry name" value="CRAL-TRIO_dom_sf"/>
</dbReference>
<feature type="domain" description="CRAL-TRIO" evidence="4">
    <location>
        <begin position="358"/>
        <end position="476"/>
    </location>
</feature>
<dbReference type="OrthoDB" id="1594986at2759"/>
<dbReference type="Gene3D" id="1.20.900.10">
    <property type="entry name" value="Dbl homology (DH) domain"/>
    <property type="match status" value="1"/>
</dbReference>
<dbReference type="SUPFAM" id="SSF52087">
    <property type="entry name" value="CRAL/TRIO domain"/>
    <property type="match status" value="1"/>
</dbReference>
<feature type="region of interest" description="Disordered" evidence="1">
    <location>
        <begin position="1483"/>
        <end position="1540"/>
    </location>
</feature>
<dbReference type="Pfam" id="PF13716">
    <property type="entry name" value="CRAL_TRIO_2"/>
    <property type="match status" value="1"/>
</dbReference>
<proteinExistence type="predicted"/>
<reference evidence="5" key="2">
    <citation type="submission" date="2021-01" db="UniProtKB">
        <authorList>
            <consortium name="EnsemblMetazoa"/>
        </authorList>
    </citation>
    <scope>IDENTIFICATION</scope>
</reference>
<feature type="region of interest" description="Disordered" evidence="1">
    <location>
        <begin position="1561"/>
        <end position="1589"/>
    </location>
</feature>
<dbReference type="InterPro" id="IPR001251">
    <property type="entry name" value="CRAL-TRIO_dom"/>
</dbReference>
<feature type="region of interest" description="Disordered" evidence="1">
    <location>
        <begin position="919"/>
        <end position="950"/>
    </location>
</feature>
<organism evidence="5 6">
    <name type="scientific">Strongylocentrotus purpuratus</name>
    <name type="common">Purple sea urchin</name>
    <dbReference type="NCBI Taxonomy" id="7668"/>
    <lineage>
        <taxon>Eukaryota</taxon>
        <taxon>Metazoa</taxon>
        <taxon>Echinodermata</taxon>
        <taxon>Eleutherozoa</taxon>
        <taxon>Echinozoa</taxon>
        <taxon>Echinoidea</taxon>
        <taxon>Euechinoidea</taxon>
        <taxon>Echinacea</taxon>
        <taxon>Camarodonta</taxon>
        <taxon>Echinidea</taxon>
        <taxon>Strongylocentrotidae</taxon>
        <taxon>Strongylocentrotus</taxon>
    </lineage>
</organism>
<dbReference type="Pfam" id="PF00621">
    <property type="entry name" value="RhoGEF"/>
    <property type="match status" value="1"/>
</dbReference>
<feature type="domain" description="DH" evidence="3">
    <location>
        <begin position="1067"/>
        <end position="1242"/>
    </location>
</feature>
<sequence length="1589" mass="180899">MEGFQGWLGLLVYLCKDVASTLLVVSCLGAVILKILDPLLSHLENLWHLLQHFQESPQPYDERNMPSIEDVLTELYYPFEDIAPYMTAQVCDIINRRFKGDGSRFMLDFLLPCRELLLHLKEESWLQLKHKPREPSWPITNSDQILVHLSQLDWDQFHVGDFYIYVRYHGPKKVTLVLVACPETEGTLTEVPIPVEMFREFFSYHTPQRLLRGDLKSKETDDATGLKTVVVATDAGIMRHLWPDVLKPQFELRRRPSWRKKKRKGNGSMTSGATSDAGRDQETKMPTRMPSFSRSSSESEKKPPPHPPFHAPQSTLEVNFEVLHSEALILTGSRDQGCRAVLEIQANSHVWSNPDVSLDDIVKLLAYVYSIPREEVRWRGLSVAVDARTAPKSDVEKVTEALQLLHEHHPGSIDHVYLLIGHNSVLARVTRATNNQLLKTKLDYKMDLVRSVDKLYQHIPKEQLTSTFSGTFKYTHEDWIRFRMRLEPFICGCKSAAKFLLTSVDELSRGSTKAPSGELRDTIDRLKVKHEEVYKDSRMASLHKEGDFILETLKKEEGALRQTEDFRDAITCVTTLFEQVRQTCSRLDEMTERRLAHLQMSLHLQILEEESTKVSEWVKTDGSKKLKQLDDMSPDSLSSVISIQKDFEKFYFNAVKHIGRGEDVLEEIHTLADQTGGGEGGASAPLKTPSLTGNLKDELHAFSQSLENKRKEIEEAVWLYTTLDKAYEWSLGGMKFVAMLGIEETSNRERCRVHLCTLEKYLRENPVISDEDFKKMLQLARTLDKGKCVQQGEFAQRRCKETHGMIQKRMEQLRNMLRNPRFAQRNSYTNGDTQVRIRRTPSDVVKRKPSTDSPDKITEEVLKPVTASNVAQEILRKGPKTTQAKHQRDSMHSNGSVDSGISVSEKASERLAAAAAAGATAGATTGTQPNSTTEDSVVTLRHPRTCKTIEPIRELEPIPAAKNEVIRTTSLGRLDEGFEEREEEGERGEETTSGDTPTSQETQNNDGAPKETETREKEDFLSDEDTDQNQWSPLDANRHIRRSICLADNPFKLEAESLAKQHPCYRRLLLIIDEVIQTEQDYVLALKYILENYVVEMDREDIPQALRGKRSIVFGNLEKIYHFHSRVFLRELKGCMTTPLQVGQCFLKHRQEFGLYALYNMNKPRSDSLLADFGHFFRSKQRRLKDSMDLASYLLKPVQRLGKYALLLRDLIRQCGTEDQEQNHLRAAEVMIEFQMRHGNDLLAMDSLQDCDVNLREQGELIRQAEFLVYRGIRKCVRHVFLFEDLILFSKPKKTSKGHDVYQYKFSLKMSDIGLTESIGETGTKLEVWFRRRKSTDKAYTMQARSPQIKRVWTTEISRLLWHQALRSKETRQHELSSLGFSSRQSFDIKPSQDRIHDRAVNLKAPRSRNSIAISSFSTTNKLFDASAFSSMTNLMTTQTSSSSSSYYSSPSRRFSLAGSLSLAGYNIPEMGESGIEFPPQRPTAAISPTNTLQGTDSSGDSSAFSGDNVAPVSPVAGVTMRHGDARGRNPFVRSVPSPRSSQIYQETMFTSEVRTMSVSSLHSEAPTVETVTSQRRSQRRSNQFVTAV</sequence>
<dbReference type="Proteomes" id="UP000007110">
    <property type="component" value="Unassembled WGS sequence"/>
</dbReference>
<dbReference type="KEGG" id="spu:576494"/>
<evidence type="ECO:0000313" key="6">
    <source>
        <dbReference type="Proteomes" id="UP000007110"/>
    </source>
</evidence>
<dbReference type="PANTHER" id="PTHR45845">
    <property type="entry name" value="RHO GUANINE NUCLEOTIDE EXCHANGE FACTOR-RELATED"/>
    <property type="match status" value="1"/>
</dbReference>
<dbReference type="Gene3D" id="2.30.29.30">
    <property type="entry name" value="Pleckstrin-homology domain (PH domain)/Phosphotyrosine-binding domain (PTB)"/>
    <property type="match status" value="1"/>
</dbReference>
<feature type="region of interest" description="Disordered" evidence="1">
    <location>
        <begin position="256"/>
        <end position="313"/>
    </location>
</feature>
<dbReference type="CDD" id="cd00160">
    <property type="entry name" value="RhoGEF"/>
    <property type="match status" value="1"/>
</dbReference>
<reference evidence="6" key="1">
    <citation type="submission" date="2015-02" db="EMBL/GenBank/DDBJ databases">
        <title>Genome sequencing for Strongylocentrotus purpuratus.</title>
        <authorList>
            <person name="Murali S."/>
            <person name="Liu Y."/>
            <person name="Vee V."/>
            <person name="English A."/>
            <person name="Wang M."/>
            <person name="Skinner E."/>
            <person name="Han Y."/>
            <person name="Muzny D.M."/>
            <person name="Worley K.C."/>
            <person name="Gibbs R.A."/>
        </authorList>
    </citation>
    <scope>NUCLEOTIDE SEQUENCE</scope>
</reference>